<dbReference type="InterPro" id="IPR014748">
    <property type="entry name" value="Enoyl-CoA_hydra_C"/>
</dbReference>
<dbReference type="AlphaFoldDB" id="A0A4P6ZY70"/>
<accession>A0A4P6ZY70</accession>
<feature type="transmembrane region" description="Helical" evidence="2">
    <location>
        <begin position="93"/>
        <end position="118"/>
    </location>
</feature>
<evidence type="ECO:0000256" key="2">
    <source>
        <dbReference type="SAM" id="Phobius"/>
    </source>
</evidence>
<dbReference type="GO" id="GO:0004300">
    <property type="term" value="F:enoyl-CoA hydratase activity"/>
    <property type="evidence" value="ECO:0007669"/>
    <property type="project" value="UniProtKB-EC"/>
</dbReference>
<dbReference type="CDD" id="cd06558">
    <property type="entry name" value="crotonase-like"/>
    <property type="match status" value="1"/>
</dbReference>
<comment type="similarity">
    <text evidence="1">Belongs to the enoyl-CoA hydratase/isomerase family.</text>
</comment>
<keyword evidence="2" id="KW-1133">Transmembrane helix</keyword>
<dbReference type="Gene3D" id="1.10.12.10">
    <property type="entry name" value="Lyase 2-enoyl-coa Hydratase, Chain A, domain 2"/>
    <property type="match status" value="1"/>
</dbReference>
<keyword evidence="3" id="KW-0456">Lyase</keyword>
<name>A0A4P6ZY70_9BACL</name>
<dbReference type="RefSeq" id="WP_134209142.1">
    <property type="nucleotide sequence ID" value="NZ_CP038015.1"/>
</dbReference>
<sequence length="260" mass="28245">MTYETLTIEKTGRLATLTLNRPHSMNAMNAIMMKEIAEALEWLHEEETVQVLLIKGEGRAFSAGGDIKAMLDPNSPMDIDTVMVDVSRLAKALYTLPMITIASVHGAAAGLGFSLVLGCDVVIAEENSKLAMNFIGIGLVPDGAGHFFLKERIGIPKAKQLIWSGKVLNGHDALALGLIDEVTAEGRAFERAEDIAAKFLASPVKAMIASKNILHTQNVHELESILALESSSQSAMRRSEDHLEGIQAFVEKRKPHYKGE</sequence>
<evidence type="ECO:0000256" key="1">
    <source>
        <dbReference type="ARBA" id="ARBA00005254"/>
    </source>
</evidence>
<reference evidence="3 4" key="1">
    <citation type="submission" date="2019-03" db="EMBL/GenBank/DDBJ databases">
        <title>Complete genome sequence of Paenisporosarcina antarctica CGMCC 1.6503T.</title>
        <authorList>
            <person name="Rong J.-C."/>
            <person name="Chi N.-Y."/>
            <person name="Zhang Q.-F."/>
        </authorList>
    </citation>
    <scope>NUCLEOTIDE SEQUENCE [LARGE SCALE GENOMIC DNA]</scope>
    <source>
        <strain evidence="3 4">CGMCC 1.6503</strain>
    </source>
</reference>
<protein>
    <submittedName>
        <fullName evidence="3">Enoyl-CoA hydratase</fullName>
        <ecNumber evidence="3">4.2.1.17</ecNumber>
    </submittedName>
</protein>
<dbReference type="SUPFAM" id="SSF52096">
    <property type="entry name" value="ClpP/crotonase"/>
    <property type="match status" value="1"/>
</dbReference>
<dbReference type="Gene3D" id="3.90.226.10">
    <property type="entry name" value="2-enoyl-CoA Hydratase, Chain A, domain 1"/>
    <property type="match status" value="1"/>
</dbReference>
<dbReference type="InterPro" id="IPR029045">
    <property type="entry name" value="ClpP/crotonase-like_dom_sf"/>
</dbReference>
<keyword evidence="2" id="KW-0812">Transmembrane</keyword>
<feature type="transmembrane region" description="Helical" evidence="2">
    <location>
        <begin position="130"/>
        <end position="149"/>
    </location>
</feature>
<keyword evidence="4" id="KW-1185">Reference proteome</keyword>
<dbReference type="OrthoDB" id="9775794at2"/>
<dbReference type="KEGG" id="panc:E2636_04410"/>
<evidence type="ECO:0000313" key="4">
    <source>
        <dbReference type="Proteomes" id="UP000294292"/>
    </source>
</evidence>
<dbReference type="Pfam" id="PF00378">
    <property type="entry name" value="ECH_1"/>
    <property type="match status" value="1"/>
</dbReference>
<proteinExistence type="inferred from homology"/>
<evidence type="ECO:0000313" key="3">
    <source>
        <dbReference type="EMBL" id="QBP40416.1"/>
    </source>
</evidence>
<keyword evidence="2" id="KW-0472">Membrane</keyword>
<dbReference type="PANTHER" id="PTHR43459:SF1">
    <property type="entry name" value="EG:BACN32G11.4 PROTEIN"/>
    <property type="match status" value="1"/>
</dbReference>
<organism evidence="3 4">
    <name type="scientific">Paenisporosarcina antarctica</name>
    <dbReference type="NCBI Taxonomy" id="417367"/>
    <lineage>
        <taxon>Bacteria</taxon>
        <taxon>Bacillati</taxon>
        <taxon>Bacillota</taxon>
        <taxon>Bacilli</taxon>
        <taxon>Bacillales</taxon>
        <taxon>Caryophanaceae</taxon>
        <taxon>Paenisporosarcina</taxon>
    </lineage>
</organism>
<dbReference type="InterPro" id="IPR001753">
    <property type="entry name" value="Enoyl-CoA_hydra/iso"/>
</dbReference>
<dbReference type="EC" id="4.2.1.17" evidence="3"/>
<dbReference type="NCBIfam" id="NF005804">
    <property type="entry name" value="PRK07659.1"/>
    <property type="match status" value="1"/>
</dbReference>
<dbReference type="EMBL" id="CP038015">
    <property type="protein sequence ID" value="QBP40416.1"/>
    <property type="molecule type" value="Genomic_DNA"/>
</dbReference>
<dbReference type="Proteomes" id="UP000294292">
    <property type="component" value="Chromosome"/>
</dbReference>
<gene>
    <name evidence="3" type="ORF">E2636_04410</name>
</gene>
<dbReference type="PANTHER" id="PTHR43459">
    <property type="entry name" value="ENOYL-COA HYDRATASE"/>
    <property type="match status" value="1"/>
</dbReference>